<dbReference type="InterPro" id="IPR055509">
    <property type="entry name" value="DUF7082"/>
</dbReference>
<dbReference type="PANTHER" id="PTHR39463:SF1">
    <property type="entry name" value="MEDUSA"/>
    <property type="match status" value="1"/>
</dbReference>
<accession>A0A0G2EHN5</accession>
<dbReference type="OrthoDB" id="1751210at2759"/>
<dbReference type="GO" id="GO:0005634">
    <property type="term" value="C:nucleus"/>
    <property type="evidence" value="ECO:0007669"/>
    <property type="project" value="TreeGrafter"/>
</dbReference>
<dbReference type="Pfam" id="PF23305">
    <property type="entry name" value="DUF7082"/>
    <property type="match status" value="1"/>
</dbReference>
<organism evidence="3 4">
    <name type="scientific">Phaeomoniella chlamydospora</name>
    <name type="common">Phaeoacremonium chlamydosporum</name>
    <dbReference type="NCBI Taxonomy" id="158046"/>
    <lineage>
        <taxon>Eukaryota</taxon>
        <taxon>Fungi</taxon>
        <taxon>Dikarya</taxon>
        <taxon>Ascomycota</taxon>
        <taxon>Pezizomycotina</taxon>
        <taxon>Eurotiomycetes</taxon>
        <taxon>Chaetothyriomycetidae</taxon>
        <taxon>Phaeomoniellales</taxon>
        <taxon>Phaeomoniellaceae</taxon>
        <taxon>Phaeomoniella</taxon>
    </lineage>
</organism>
<sequence length="579" mass="63516">MSRAQNANIQLPLCLESAAVFERPLILDDSVDLTETAGLDYAEVCPDGLLANSGALFSMSTFEKVPQGDVLDYHASSLNDPSSYASFAQPPYATHLLLPSALSEDNDQLHYVTSSDLSGSNDPYDENRSAFFDPRLRQGLEITSYTPADGTKGTRVYVNVRTFHDLLSPPALSIFLSFGSKRIECLIEQIPSSHVELKQYVLSSEVPSFPSTGHHSFTVPLHLVMEGAGGSTSAPQVVEVGAFTYLGPPATSAAQDLTRKRKLSSSPDDILNPAKRLSGTGLRAQDANAEYAYHAGATSPYSPFLPTPTSSGLYQQRYSQGNSPRSYGHQYSTSTASQASIKAPSPHTPSYSPSMSTVKKTPRSPGLGVTPAGRSSGSVSGDKAPSLVRTSTIPSFNEPAGSSSSMPSFNPYAIYPQKATLKLNGNLDVMAETWTRDEWDSKRRLVQFTRRQVGSSIHADFKPISQEERQQNMICISCIWWEEKQECFVTSVDTIFLLEALVAVRFTVEEKNRIRRNLEGFRPLTVSKVKSDSEDFFKLIMGFPNPKPRNIEKDVKVFPWKILAHALKKIISKYVCVIV</sequence>
<dbReference type="AlphaFoldDB" id="A0A0G2EHN5"/>
<feature type="domain" description="DUF7082" evidence="2">
    <location>
        <begin position="417"/>
        <end position="571"/>
    </location>
</feature>
<feature type="compositionally biased region" description="Polar residues" evidence="1">
    <location>
        <begin position="348"/>
        <end position="359"/>
    </location>
</feature>
<feature type="region of interest" description="Disordered" evidence="1">
    <location>
        <begin position="298"/>
        <end position="387"/>
    </location>
</feature>
<comment type="caution">
    <text evidence="3">The sequence shown here is derived from an EMBL/GenBank/DDBJ whole genome shotgun (WGS) entry which is preliminary data.</text>
</comment>
<reference evidence="3 4" key="1">
    <citation type="submission" date="2015-05" db="EMBL/GenBank/DDBJ databases">
        <title>Distinctive expansion of gene families associated with plant cell wall degradation and secondary metabolism in the genomes of grapevine trunk pathogens.</title>
        <authorList>
            <person name="Lawrence D.P."/>
            <person name="Travadon R."/>
            <person name="Rolshausen P.E."/>
            <person name="Baumgartner K."/>
        </authorList>
    </citation>
    <scope>NUCLEOTIDE SEQUENCE [LARGE SCALE GENOMIC DNA]</scope>
    <source>
        <strain evidence="3">UCRPC4</strain>
    </source>
</reference>
<dbReference type="EMBL" id="LCWF01000081">
    <property type="protein sequence ID" value="KKY21914.1"/>
    <property type="molecule type" value="Genomic_DNA"/>
</dbReference>
<dbReference type="PANTHER" id="PTHR39463">
    <property type="entry name" value="MEDUSA"/>
    <property type="match status" value="1"/>
</dbReference>
<gene>
    <name evidence="3" type="ORF">UCRPC4_g03417</name>
</gene>
<evidence type="ECO:0000313" key="3">
    <source>
        <dbReference type="EMBL" id="KKY21914.1"/>
    </source>
</evidence>
<feature type="compositionally biased region" description="Polar residues" evidence="1">
    <location>
        <begin position="307"/>
        <end position="340"/>
    </location>
</feature>
<keyword evidence="4" id="KW-1185">Reference proteome</keyword>
<reference evidence="3 4" key="2">
    <citation type="submission" date="2015-05" db="EMBL/GenBank/DDBJ databases">
        <authorList>
            <person name="Morales-Cruz A."/>
            <person name="Amrine K.C."/>
            <person name="Cantu D."/>
        </authorList>
    </citation>
    <scope>NUCLEOTIDE SEQUENCE [LARGE SCALE GENOMIC DNA]</scope>
    <source>
        <strain evidence="3">UCRPC4</strain>
    </source>
</reference>
<name>A0A0G2EHN5_PHACM</name>
<feature type="region of interest" description="Disordered" evidence="1">
    <location>
        <begin position="254"/>
        <end position="282"/>
    </location>
</feature>
<evidence type="ECO:0000256" key="1">
    <source>
        <dbReference type="SAM" id="MobiDB-lite"/>
    </source>
</evidence>
<evidence type="ECO:0000259" key="2">
    <source>
        <dbReference type="Pfam" id="PF23305"/>
    </source>
</evidence>
<evidence type="ECO:0000313" key="4">
    <source>
        <dbReference type="Proteomes" id="UP000053317"/>
    </source>
</evidence>
<protein>
    <submittedName>
        <fullName evidence="3">Putative transcriptional regulator medusa</fullName>
    </submittedName>
</protein>
<dbReference type="Proteomes" id="UP000053317">
    <property type="component" value="Unassembled WGS sequence"/>
</dbReference>
<proteinExistence type="predicted"/>